<dbReference type="Proteomes" id="UP000202317">
    <property type="component" value="Segment"/>
</dbReference>
<sequence length="298" mass="35882">MENRWIIFHNNWSIVKRHILFVNKYEDVQLIDPITLNNIEYIVFQQPPKYWNLKYKQKILYAKDEMQDFRLKFKTAFKISYIGHIFTLYVRPATFDLLNEWLVFDVNEINALAMRSVAFFEIPHVVVFDMDSTLITEEEEVRIRDDAIYKSLDELKMHNCILCLWSYGNREHVVHSLDKVKLNGYFDIILSEGRRIGEYSVNEEEDQQYDVFYKSTPFYLDITDFKNLPKSPKVVLWYLHKHNVNLIKSITLVDDLPDNNISYDNFVNLNICPVPVDDWQKWHNQILKYIINYEKNFI</sequence>
<proteinExistence type="predicted"/>
<evidence type="ECO:0008006" key="3">
    <source>
        <dbReference type="Google" id="ProtNLM"/>
    </source>
</evidence>
<dbReference type="EMBL" id="DQ333351">
    <property type="protein sequence ID" value="ABC61203.1"/>
    <property type="molecule type" value="Genomic_DNA"/>
</dbReference>
<dbReference type="InterPro" id="IPR023214">
    <property type="entry name" value="HAD_sf"/>
</dbReference>
<dbReference type="CDD" id="cd01427">
    <property type="entry name" value="HAD_like"/>
    <property type="match status" value="1"/>
</dbReference>
<dbReference type="OrthoDB" id="4999at10239"/>
<dbReference type="Gene3D" id="3.40.50.1000">
    <property type="entry name" value="HAD superfamily/HAD-like"/>
    <property type="match status" value="1"/>
</dbReference>
<dbReference type="Pfam" id="PF05152">
    <property type="entry name" value="DUF705"/>
    <property type="match status" value="1"/>
</dbReference>
<dbReference type="NCBIfam" id="TIGR01684">
    <property type="entry name" value="viral_ppase"/>
    <property type="match status" value="1"/>
</dbReference>
<dbReference type="KEGG" id="vg:4155875"/>
<dbReference type="GeneID" id="4155875"/>
<organism evidence="1 2">
    <name type="scientific">Choristoneura occidentalis granulovirus</name>
    <dbReference type="NCBI Taxonomy" id="364745"/>
    <lineage>
        <taxon>Viruses</taxon>
        <taxon>Viruses incertae sedis</taxon>
        <taxon>Naldaviricetes</taxon>
        <taxon>Lefavirales</taxon>
        <taxon>Baculoviridae</taxon>
        <taxon>Betabaculovirus</taxon>
        <taxon>Betabaculovirus chofumiferanae</taxon>
    </lineage>
</organism>
<accession>Q1A4M7</accession>
<dbReference type="InterPro" id="IPR036412">
    <property type="entry name" value="HAD-like_sf"/>
</dbReference>
<evidence type="ECO:0000313" key="1">
    <source>
        <dbReference type="EMBL" id="ABC61203.1"/>
    </source>
</evidence>
<dbReference type="InterPro" id="IPR010033">
    <property type="entry name" value="HAD_SF_ppase_IIIC"/>
</dbReference>
<protein>
    <recommendedName>
        <fullName evidence="3">38K</fullName>
    </recommendedName>
</protein>
<reference evidence="1 2" key="1">
    <citation type="journal article" date="2006" name="J. Gen. Virol.">
        <title>Sequence analysis of the Choristoneura occidentalis granulovirus genome.</title>
        <authorList>
            <person name="Escasa S.R."/>
            <person name="Lauzon H.A.M."/>
            <person name="Mathur A.C."/>
            <person name="Krell P.J."/>
            <person name="Arif B.M."/>
        </authorList>
    </citation>
    <scope>NUCLEOTIDE SEQUENCE [LARGE SCALE GENOMIC DNA]</scope>
</reference>
<dbReference type="NCBIfam" id="TIGR01681">
    <property type="entry name" value="HAD-SF-IIIC"/>
    <property type="match status" value="1"/>
</dbReference>
<keyword evidence="2" id="KW-1185">Reference proteome</keyword>
<name>Q1A4M7_9BBAC</name>
<dbReference type="RefSeq" id="YP_654490.1">
    <property type="nucleotide sequence ID" value="NC_008168.1"/>
</dbReference>
<evidence type="ECO:0000313" key="2">
    <source>
        <dbReference type="Proteomes" id="UP000202317"/>
    </source>
</evidence>
<dbReference type="SUPFAM" id="SSF56784">
    <property type="entry name" value="HAD-like"/>
    <property type="match status" value="1"/>
</dbReference>
<dbReference type="InterPro" id="IPR007827">
    <property type="entry name" value="DUF705"/>
</dbReference>